<evidence type="ECO:0000313" key="2">
    <source>
        <dbReference type="Proteomes" id="UP000285794"/>
    </source>
</evidence>
<keyword evidence="2" id="KW-1185">Reference proteome</keyword>
<name>A0A425Y0S2_9BACT</name>
<proteinExistence type="predicted"/>
<sequence>MTKLSSRPSTEAKALSLFLMAYKTIDPIYKEKSKRINKRWSMVLSDEISRAEYNEEVLEMLTSYGGYAEVVEKTVRFYIEKTGEWQLQGDDKYCRDAKVIADKILKK</sequence>
<evidence type="ECO:0000313" key="1">
    <source>
        <dbReference type="EMBL" id="RRG21485.1"/>
    </source>
</evidence>
<dbReference type="EMBL" id="QQWG01000008">
    <property type="protein sequence ID" value="RRG21485.1"/>
    <property type="molecule type" value="Genomic_DNA"/>
</dbReference>
<dbReference type="Proteomes" id="UP000285794">
    <property type="component" value="Unassembled WGS sequence"/>
</dbReference>
<dbReference type="OrthoDB" id="1121181at2"/>
<dbReference type="RefSeq" id="WP_125030639.1">
    <property type="nucleotide sequence ID" value="NZ_JAPXVP010000001.1"/>
</dbReference>
<organism evidence="1 2">
    <name type="scientific">Ancylomarina euxinus</name>
    <dbReference type="NCBI Taxonomy" id="2283627"/>
    <lineage>
        <taxon>Bacteria</taxon>
        <taxon>Pseudomonadati</taxon>
        <taxon>Bacteroidota</taxon>
        <taxon>Bacteroidia</taxon>
        <taxon>Marinilabiliales</taxon>
        <taxon>Marinifilaceae</taxon>
        <taxon>Ancylomarina</taxon>
    </lineage>
</organism>
<accession>A0A425Y0S2</accession>
<protein>
    <submittedName>
        <fullName evidence="1">Uncharacterized protein</fullName>
    </submittedName>
</protein>
<dbReference type="AlphaFoldDB" id="A0A425Y0S2"/>
<reference evidence="1 2" key="1">
    <citation type="submission" date="2018-07" db="EMBL/GenBank/DDBJ databases">
        <title>Draft genome sequence of Ancylomarina sp. M1P.</title>
        <authorList>
            <person name="Yadav S."/>
            <person name="Villanueva L."/>
            <person name="Damste J.S.S."/>
        </authorList>
    </citation>
    <scope>NUCLEOTIDE SEQUENCE [LARGE SCALE GENOMIC DNA]</scope>
    <source>
        <strain evidence="1 2">M1P</strain>
    </source>
</reference>
<gene>
    <name evidence="1" type="ORF">DWB61_09390</name>
</gene>
<comment type="caution">
    <text evidence="1">The sequence shown here is derived from an EMBL/GenBank/DDBJ whole genome shotgun (WGS) entry which is preliminary data.</text>
</comment>